<proteinExistence type="inferred from homology"/>
<dbReference type="OrthoDB" id="5293449at2"/>
<accession>A0A917TLG4</accession>
<comment type="caution">
    <text evidence="8">The sequence shown here is derived from an EMBL/GenBank/DDBJ whole genome shotgun (WGS) entry which is preliminary data.</text>
</comment>
<gene>
    <name evidence="6 8" type="primary">ruvA</name>
    <name evidence="8" type="ORF">GCM10011351_11670</name>
</gene>
<keyword evidence="9" id="KW-1185">Reference proteome</keyword>
<dbReference type="EMBL" id="BMLG01000003">
    <property type="protein sequence ID" value="GGM27461.1"/>
    <property type="molecule type" value="Genomic_DNA"/>
</dbReference>
<keyword evidence="4 6" id="KW-0233">DNA recombination</keyword>
<comment type="function">
    <text evidence="6">The RuvA-RuvB-RuvC complex processes Holliday junction (HJ) DNA during genetic recombination and DNA repair, while the RuvA-RuvB complex plays an important role in the rescue of blocked DNA replication forks via replication fork reversal (RFR). RuvA specifically binds to HJ cruciform DNA, conferring on it an open structure. The RuvB hexamer acts as an ATP-dependent pump, pulling dsDNA into and through the RuvAB complex. HJ branch migration allows RuvC to scan DNA until it finds its consensus sequence, where it cleaves and resolves the cruciform DNA.</text>
</comment>
<keyword evidence="8" id="KW-0547">Nucleotide-binding</keyword>
<dbReference type="RefSeq" id="WP_117156844.1">
    <property type="nucleotide sequence ID" value="NZ_BMLG01000003.1"/>
</dbReference>
<feature type="domain" description="Helix-hairpin-helix DNA-binding motif class 1" evidence="7">
    <location>
        <begin position="72"/>
        <end position="91"/>
    </location>
</feature>
<evidence type="ECO:0000259" key="7">
    <source>
        <dbReference type="SMART" id="SM00278"/>
    </source>
</evidence>
<dbReference type="GO" id="GO:0000400">
    <property type="term" value="F:four-way junction DNA binding"/>
    <property type="evidence" value="ECO:0007669"/>
    <property type="project" value="UniProtKB-UniRule"/>
</dbReference>
<organism evidence="8 9">
    <name type="scientific">Paraliobacillus quinghaiensis</name>
    <dbReference type="NCBI Taxonomy" id="470815"/>
    <lineage>
        <taxon>Bacteria</taxon>
        <taxon>Bacillati</taxon>
        <taxon>Bacillota</taxon>
        <taxon>Bacilli</taxon>
        <taxon>Bacillales</taxon>
        <taxon>Bacillaceae</taxon>
        <taxon>Paraliobacillus</taxon>
    </lineage>
</organism>
<dbReference type="InterPro" id="IPR036267">
    <property type="entry name" value="RuvA_C_sf"/>
</dbReference>
<evidence type="ECO:0000313" key="8">
    <source>
        <dbReference type="EMBL" id="GGM27461.1"/>
    </source>
</evidence>
<dbReference type="GO" id="GO:0005524">
    <property type="term" value="F:ATP binding"/>
    <property type="evidence" value="ECO:0007669"/>
    <property type="project" value="InterPro"/>
</dbReference>
<evidence type="ECO:0000256" key="2">
    <source>
        <dbReference type="ARBA" id="ARBA00022763"/>
    </source>
</evidence>
<dbReference type="AlphaFoldDB" id="A0A917TLG4"/>
<dbReference type="SUPFAM" id="SSF46929">
    <property type="entry name" value="DNA helicase RuvA subunit, C-terminal domain"/>
    <property type="match status" value="1"/>
</dbReference>
<dbReference type="InterPro" id="IPR010994">
    <property type="entry name" value="RuvA_2-like"/>
</dbReference>
<reference evidence="8" key="2">
    <citation type="submission" date="2020-09" db="EMBL/GenBank/DDBJ databases">
        <authorList>
            <person name="Sun Q."/>
            <person name="Zhou Y."/>
        </authorList>
    </citation>
    <scope>NUCLEOTIDE SEQUENCE</scope>
    <source>
        <strain evidence="8">CGMCC 1.6333</strain>
    </source>
</reference>
<keyword evidence="1 6" id="KW-0963">Cytoplasm</keyword>
<comment type="subcellular location">
    <subcellularLocation>
        <location evidence="6">Cytoplasm</location>
    </subcellularLocation>
</comment>
<protein>
    <recommendedName>
        <fullName evidence="6">Holliday junction branch migration complex subunit RuvA</fullName>
    </recommendedName>
</protein>
<dbReference type="Gene3D" id="2.40.50.140">
    <property type="entry name" value="Nucleic acid-binding proteins"/>
    <property type="match status" value="1"/>
</dbReference>
<comment type="domain">
    <text evidence="6">Has three domains with a flexible linker between the domains II and III and assumes an 'L' shape. Domain III is highly mobile and contacts RuvB.</text>
</comment>
<dbReference type="NCBIfam" id="TIGR00084">
    <property type="entry name" value="ruvA"/>
    <property type="match status" value="1"/>
</dbReference>
<name>A0A917TLG4_9BACI</name>
<evidence type="ECO:0000256" key="6">
    <source>
        <dbReference type="HAMAP-Rule" id="MF_00031"/>
    </source>
</evidence>
<dbReference type="InterPro" id="IPR003583">
    <property type="entry name" value="Hlx-hairpin-Hlx_DNA-bd_motif"/>
</dbReference>
<feature type="domain" description="Helix-hairpin-helix DNA-binding motif class 1" evidence="7">
    <location>
        <begin position="107"/>
        <end position="126"/>
    </location>
</feature>
<evidence type="ECO:0000256" key="4">
    <source>
        <dbReference type="ARBA" id="ARBA00023172"/>
    </source>
</evidence>
<keyword evidence="8" id="KW-0067">ATP-binding</keyword>
<evidence type="ECO:0000313" key="9">
    <source>
        <dbReference type="Proteomes" id="UP000618460"/>
    </source>
</evidence>
<dbReference type="GO" id="GO:0005737">
    <property type="term" value="C:cytoplasm"/>
    <property type="evidence" value="ECO:0007669"/>
    <property type="project" value="UniProtKB-SubCell"/>
</dbReference>
<dbReference type="HAMAP" id="MF_00031">
    <property type="entry name" value="DNA_HJ_migration_RuvA"/>
    <property type="match status" value="1"/>
</dbReference>
<sequence>MIAYINGKLETVTETTAVIEANGVGYEIICANPFRFQDQLGEIVRIYTYHYVREDTQTLFGFSKVEEKTLFARILNVSGIGPKGALSIVATAGVKDFVVAIEEENEKFLTSFPGVGKKTARQMILDLKGKLPFEFDVSADSNDSETVKVSADQIKALDETVEVLKSLGYSDREIKHITPTLKQVTSTNTDELVRKGLALLMQK</sequence>
<dbReference type="Proteomes" id="UP000618460">
    <property type="component" value="Unassembled WGS sequence"/>
</dbReference>
<dbReference type="Pfam" id="PF07499">
    <property type="entry name" value="RuvA_C"/>
    <property type="match status" value="1"/>
</dbReference>
<reference evidence="8" key="1">
    <citation type="journal article" date="2014" name="Int. J. Syst. Evol. Microbiol.">
        <title>Complete genome sequence of Corynebacterium casei LMG S-19264T (=DSM 44701T), isolated from a smear-ripened cheese.</title>
        <authorList>
            <consortium name="US DOE Joint Genome Institute (JGI-PGF)"/>
            <person name="Walter F."/>
            <person name="Albersmeier A."/>
            <person name="Kalinowski J."/>
            <person name="Ruckert C."/>
        </authorList>
    </citation>
    <scope>NUCLEOTIDE SEQUENCE</scope>
    <source>
        <strain evidence="8">CGMCC 1.6333</strain>
    </source>
</reference>
<evidence type="ECO:0000256" key="3">
    <source>
        <dbReference type="ARBA" id="ARBA00023125"/>
    </source>
</evidence>
<dbReference type="GO" id="GO:0006281">
    <property type="term" value="P:DNA repair"/>
    <property type="evidence" value="ECO:0007669"/>
    <property type="project" value="UniProtKB-UniRule"/>
</dbReference>
<evidence type="ECO:0000256" key="1">
    <source>
        <dbReference type="ARBA" id="ARBA00022490"/>
    </source>
</evidence>
<comment type="subunit">
    <text evidence="6">Homotetramer. Forms an RuvA(8)-RuvB(12)-Holliday junction (HJ) complex. HJ DNA is sandwiched between 2 RuvA tetramers; dsDNA enters through RuvA and exits via RuvB. An RuvB hexamer assembles on each DNA strand where it exits the tetramer. Each RuvB hexamer is contacted by two RuvA subunits (via domain III) on 2 adjacent RuvB subunits; this complex drives branch migration. In the full resolvosome a probable DNA-RuvA(4)-RuvB(12)-RuvC(2) complex forms which resolves the HJ.</text>
</comment>
<evidence type="ECO:0000256" key="5">
    <source>
        <dbReference type="ARBA" id="ARBA00023204"/>
    </source>
</evidence>
<dbReference type="InterPro" id="IPR012340">
    <property type="entry name" value="NA-bd_OB-fold"/>
</dbReference>
<dbReference type="Pfam" id="PF01330">
    <property type="entry name" value="RuvA_N"/>
    <property type="match status" value="1"/>
</dbReference>
<dbReference type="InterPro" id="IPR011114">
    <property type="entry name" value="RuvA_C"/>
</dbReference>
<feature type="region of interest" description="Domain III" evidence="6">
    <location>
        <begin position="152"/>
        <end position="203"/>
    </location>
</feature>
<dbReference type="Pfam" id="PF14520">
    <property type="entry name" value="HHH_5"/>
    <property type="match status" value="1"/>
</dbReference>
<dbReference type="InterPro" id="IPR013849">
    <property type="entry name" value="DNA_helicase_Holl-junc_RuvA_I"/>
</dbReference>
<comment type="caution">
    <text evidence="6">Lacks conserved residue(s) required for the propagation of feature annotation.</text>
</comment>
<comment type="similarity">
    <text evidence="6">Belongs to the RuvA family.</text>
</comment>
<dbReference type="SMART" id="SM00278">
    <property type="entry name" value="HhH1"/>
    <property type="match status" value="2"/>
</dbReference>
<keyword evidence="5 6" id="KW-0234">DNA repair</keyword>
<keyword evidence="8" id="KW-0347">Helicase</keyword>
<dbReference type="SUPFAM" id="SSF47781">
    <property type="entry name" value="RuvA domain 2-like"/>
    <property type="match status" value="1"/>
</dbReference>
<dbReference type="SUPFAM" id="SSF50249">
    <property type="entry name" value="Nucleic acid-binding proteins"/>
    <property type="match status" value="1"/>
</dbReference>
<dbReference type="GO" id="GO:0009378">
    <property type="term" value="F:four-way junction helicase activity"/>
    <property type="evidence" value="ECO:0007669"/>
    <property type="project" value="InterPro"/>
</dbReference>
<dbReference type="GO" id="GO:0048476">
    <property type="term" value="C:Holliday junction resolvase complex"/>
    <property type="evidence" value="ECO:0007669"/>
    <property type="project" value="UniProtKB-UniRule"/>
</dbReference>
<dbReference type="GO" id="GO:0006310">
    <property type="term" value="P:DNA recombination"/>
    <property type="evidence" value="ECO:0007669"/>
    <property type="project" value="UniProtKB-UniRule"/>
</dbReference>
<dbReference type="Gene3D" id="1.10.150.20">
    <property type="entry name" value="5' to 3' exonuclease, C-terminal subdomain"/>
    <property type="match status" value="1"/>
</dbReference>
<dbReference type="InterPro" id="IPR000085">
    <property type="entry name" value="RuvA"/>
</dbReference>
<keyword evidence="8" id="KW-0378">Hydrolase</keyword>
<dbReference type="GO" id="GO:0009379">
    <property type="term" value="C:Holliday junction helicase complex"/>
    <property type="evidence" value="ECO:0007669"/>
    <property type="project" value="InterPro"/>
</dbReference>
<keyword evidence="2 6" id="KW-0227">DNA damage</keyword>
<keyword evidence="3 6" id="KW-0238">DNA-binding</keyword>